<sequence length="88" mass="10612">MFRSFILLIRRHRFSLFGSYKDLSQLLVFPTYRHHQISSCRSSLPILMLHYSLLMLMLKTKMKTRIIIDESIRRMKVCYGVGWIRNAF</sequence>
<organism evidence="1 2">
    <name type="scientific">Helianthus annuus</name>
    <name type="common">Common sunflower</name>
    <dbReference type="NCBI Taxonomy" id="4232"/>
    <lineage>
        <taxon>Eukaryota</taxon>
        <taxon>Viridiplantae</taxon>
        <taxon>Streptophyta</taxon>
        <taxon>Embryophyta</taxon>
        <taxon>Tracheophyta</taxon>
        <taxon>Spermatophyta</taxon>
        <taxon>Magnoliopsida</taxon>
        <taxon>eudicotyledons</taxon>
        <taxon>Gunneridae</taxon>
        <taxon>Pentapetalae</taxon>
        <taxon>asterids</taxon>
        <taxon>campanulids</taxon>
        <taxon>Asterales</taxon>
        <taxon>Asteraceae</taxon>
        <taxon>Asteroideae</taxon>
        <taxon>Heliantheae alliance</taxon>
        <taxon>Heliantheae</taxon>
        <taxon>Helianthus</taxon>
    </lineage>
</organism>
<reference evidence="2" key="1">
    <citation type="journal article" date="2017" name="Nature">
        <title>The sunflower genome provides insights into oil metabolism, flowering and Asterid evolution.</title>
        <authorList>
            <person name="Badouin H."/>
            <person name="Gouzy J."/>
            <person name="Grassa C.J."/>
            <person name="Murat F."/>
            <person name="Staton S.E."/>
            <person name="Cottret L."/>
            <person name="Lelandais-Briere C."/>
            <person name="Owens G.L."/>
            <person name="Carrere S."/>
            <person name="Mayjonade B."/>
            <person name="Legrand L."/>
            <person name="Gill N."/>
            <person name="Kane N.C."/>
            <person name="Bowers J.E."/>
            <person name="Hubner S."/>
            <person name="Bellec A."/>
            <person name="Berard A."/>
            <person name="Berges H."/>
            <person name="Blanchet N."/>
            <person name="Boniface M.C."/>
            <person name="Brunel D."/>
            <person name="Catrice O."/>
            <person name="Chaidir N."/>
            <person name="Claudel C."/>
            <person name="Donnadieu C."/>
            <person name="Faraut T."/>
            <person name="Fievet G."/>
            <person name="Helmstetter N."/>
            <person name="King M."/>
            <person name="Knapp S.J."/>
            <person name="Lai Z."/>
            <person name="Le Paslier M.C."/>
            <person name="Lippi Y."/>
            <person name="Lorenzon L."/>
            <person name="Mandel J.R."/>
            <person name="Marage G."/>
            <person name="Marchand G."/>
            <person name="Marquand E."/>
            <person name="Bret-Mestries E."/>
            <person name="Morien E."/>
            <person name="Nambeesan S."/>
            <person name="Nguyen T."/>
            <person name="Pegot-Espagnet P."/>
            <person name="Pouilly N."/>
            <person name="Raftis F."/>
            <person name="Sallet E."/>
            <person name="Schiex T."/>
            <person name="Thomas J."/>
            <person name="Vandecasteele C."/>
            <person name="Vares D."/>
            <person name="Vear F."/>
            <person name="Vautrin S."/>
            <person name="Crespi M."/>
            <person name="Mangin B."/>
            <person name="Burke J.M."/>
            <person name="Salse J."/>
            <person name="Munos S."/>
            <person name="Vincourt P."/>
            <person name="Rieseberg L.H."/>
            <person name="Langlade N.B."/>
        </authorList>
    </citation>
    <scope>NUCLEOTIDE SEQUENCE [LARGE SCALE GENOMIC DNA]</scope>
    <source>
        <strain evidence="2">cv. SF193</strain>
    </source>
</reference>
<name>A0A251ULM3_HELAN</name>
<dbReference type="EMBL" id="CM007894">
    <property type="protein sequence ID" value="OTG23943.1"/>
    <property type="molecule type" value="Genomic_DNA"/>
</dbReference>
<proteinExistence type="predicted"/>
<keyword evidence="2" id="KW-1185">Reference proteome</keyword>
<evidence type="ECO:0000313" key="2">
    <source>
        <dbReference type="Proteomes" id="UP000215914"/>
    </source>
</evidence>
<dbReference type="Proteomes" id="UP000215914">
    <property type="component" value="Chromosome 5"/>
</dbReference>
<evidence type="ECO:0000313" key="1">
    <source>
        <dbReference type="EMBL" id="OTG23943.1"/>
    </source>
</evidence>
<gene>
    <name evidence="1" type="ORF">HannXRQ_Chr05g0131221</name>
</gene>
<dbReference type="InParanoid" id="A0A251ULM3"/>
<protein>
    <submittedName>
        <fullName evidence="1">Uncharacterized protein</fullName>
    </submittedName>
</protein>
<dbReference type="AlphaFoldDB" id="A0A251ULM3"/>
<accession>A0A251ULM3</accession>